<dbReference type="EMBL" id="UPPP01000060">
    <property type="protein sequence ID" value="VBB05933.1"/>
    <property type="molecule type" value="Genomic_DNA"/>
</dbReference>
<keyword evidence="3 10" id="KW-0328">Glycosyltransferase</keyword>
<evidence type="ECO:0000256" key="3">
    <source>
        <dbReference type="ARBA" id="ARBA00022676"/>
    </source>
</evidence>
<feature type="transmembrane region" description="Helical" evidence="8">
    <location>
        <begin position="155"/>
        <end position="184"/>
    </location>
</feature>
<evidence type="ECO:0000259" key="9">
    <source>
        <dbReference type="Pfam" id="PF13231"/>
    </source>
</evidence>
<protein>
    <submittedName>
        <fullName evidence="10">Dolichyl-phosphate-mannose-protein mannosyltransferase</fullName>
    </submittedName>
</protein>
<feature type="domain" description="Glycosyltransferase RgtA/B/C/D-like" evidence="9">
    <location>
        <begin position="50"/>
        <end position="215"/>
    </location>
</feature>
<reference evidence="10 11" key="1">
    <citation type="submission" date="2018-06" db="EMBL/GenBank/DDBJ databases">
        <authorList>
            <person name="Strepis N."/>
        </authorList>
    </citation>
    <scope>NUCLEOTIDE SEQUENCE [LARGE SCALE GENOMIC DNA]</scope>
    <source>
        <strain evidence="10">LUCI</strain>
    </source>
</reference>
<dbReference type="InterPro" id="IPR038731">
    <property type="entry name" value="RgtA/B/C-like"/>
</dbReference>
<accession>A0A498R6Z0</accession>
<gene>
    <name evidence="10" type="ORF">LUCI_1144</name>
</gene>
<keyword evidence="6 8" id="KW-1133">Transmembrane helix</keyword>
<dbReference type="Pfam" id="PF13231">
    <property type="entry name" value="PMT_2"/>
    <property type="match status" value="1"/>
</dbReference>
<dbReference type="GO" id="GO:0009103">
    <property type="term" value="P:lipopolysaccharide biosynthetic process"/>
    <property type="evidence" value="ECO:0007669"/>
    <property type="project" value="UniProtKB-ARBA"/>
</dbReference>
<comment type="subcellular location">
    <subcellularLocation>
        <location evidence="1">Cell membrane</location>
        <topology evidence="1">Multi-pass membrane protein</topology>
    </subcellularLocation>
</comment>
<dbReference type="PANTHER" id="PTHR33908">
    <property type="entry name" value="MANNOSYLTRANSFERASE YKCB-RELATED"/>
    <property type="match status" value="1"/>
</dbReference>
<evidence type="ECO:0000313" key="11">
    <source>
        <dbReference type="Proteomes" id="UP000277811"/>
    </source>
</evidence>
<evidence type="ECO:0000256" key="6">
    <source>
        <dbReference type="ARBA" id="ARBA00022989"/>
    </source>
</evidence>
<dbReference type="Proteomes" id="UP000277811">
    <property type="component" value="Unassembled WGS sequence"/>
</dbReference>
<feature type="transmembrane region" description="Helical" evidence="8">
    <location>
        <begin position="72"/>
        <end position="90"/>
    </location>
</feature>
<feature type="transmembrane region" description="Helical" evidence="8">
    <location>
        <begin position="245"/>
        <end position="264"/>
    </location>
</feature>
<feature type="transmembrane region" description="Helical" evidence="8">
    <location>
        <begin position="96"/>
        <end position="117"/>
    </location>
</feature>
<feature type="transmembrane region" description="Helical" evidence="8">
    <location>
        <begin position="284"/>
        <end position="304"/>
    </location>
</feature>
<name>A0A498R6Z0_9FIRM</name>
<dbReference type="AlphaFoldDB" id="A0A498R6Z0"/>
<evidence type="ECO:0000313" key="10">
    <source>
        <dbReference type="EMBL" id="VBB05933.1"/>
    </source>
</evidence>
<feature type="transmembrane region" description="Helical" evidence="8">
    <location>
        <begin position="310"/>
        <end position="328"/>
    </location>
</feature>
<dbReference type="OrthoDB" id="9811222at2"/>
<dbReference type="RefSeq" id="WP_122626896.1">
    <property type="nucleotide sequence ID" value="NZ_UPPP01000060.1"/>
</dbReference>
<keyword evidence="2" id="KW-1003">Cell membrane</keyword>
<sequence length="508" mass="56940">MKRISPQQSVAFIIGISAAIRLVLAGSIGLGVDESYVAAVARVFSLSYFDHPPLHLWIVWLTSHLAKSESALILRLPFVLLFAGTTWLMYRLGAKLFGQWTGVYAALILNVSAVFGLSTGSWILPDGPLLFFLLATALTMTDLFFFSTAGQTRRWILSGIFLGFSLLSKYHGVFLVLGTFLFLMTSSRHRFWLRRPDPYLALLTALLIFSPVIVWNQQHHWISFFFQGGRAAATGFQPEKMLINVAGQAVWLLPWIWGPLVWVLGKNILAGPGRASENLLQSRCWFLCCLAVGPVAIFTIATMWGAQGLFHWQAPGYLFAVPLLGRAVTERIHYRAVRWWLQGSVAIFLVIILLLGSHTATGWMRDLEPDWFRSGDPTVEALDWKQLPDYLARTGLLTAENTFVVAGNWIDAGKIDYILGGKLPVLCLSREPHHFAFLHAQADFKGKRALIIGRKQAAEKIVTGYRPYFQHIQPLGTVKILRGGRPEIELVLYQAQNFRADFPLPYGQ</sequence>
<feature type="transmembrane region" description="Helical" evidence="8">
    <location>
        <begin position="340"/>
        <end position="364"/>
    </location>
</feature>
<organism evidence="10 11">
    <name type="scientific">Lucifera butyrica</name>
    <dbReference type="NCBI Taxonomy" id="1351585"/>
    <lineage>
        <taxon>Bacteria</taxon>
        <taxon>Bacillati</taxon>
        <taxon>Bacillota</taxon>
        <taxon>Negativicutes</taxon>
        <taxon>Veillonellales</taxon>
        <taxon>Veillonellaceae</taxon>
        <taxon>Lucifera</taxon>
    </lineage>
</organism>
<dbReference type="GO" id="GO:0005886">
    <property type="term" value="C:plasma membrane"/>
    <property type="evidence" value="ECO:0007669"/>
    <property type="project" value="UniProtKB-SubCell"/>
</dbReference>
<proteinExistence type="predicted"/>
<keyword evidence="7 8" id="KW-0472">Membrane</keyword>
<evidence type="ECO:0000256" key="4">
    <source>
        <dbReference type="ARBA" id="ARBA00022679"/>
    </source>
</evidence>
<dbReference type="InterPro" id="IPR050297">
    <property type="entry name" value="LipidA_mod_glycosyltrf_83"/>
</dbReference>
<dbReference type="GO" id="GO:0016763">
    <property type="term" value="F:pentosyltransferase activity"/>
    <property type="evidence" value="ECO:0007669"/>
    <property type="project" value="TreeGrafter"/>
</dbReference>
<evidence type="ECO:0000256" key="5">
    <source>
        <dbReference type="ARBA" id="ARBA00022692"/>
    </source>
</evidence>
<dbReference type="PANTHER" id="PTHR33908:SF11">
    <property type="entry name" value="MEMBRANE PROTEIN"/>
    <property type="match status" value="1"/>
</dbReference>
<evidence type="ECO:0000256" key="1">
    <source>
        <dbReference type="ARBA" id="ARBA00004651"/>
    </source>
</evidence>
<evidence type="ECO:0000256" key="8">
    <source>
        <dbReference type="SAM" id="Phobius"/>
    </source>
</evidence>
<evidence type="ECO:0000256" key="7">
    <source>
        <dbReference type="ARBA" id="ARBA00023136"/>
    </source>
</evidence>
<feature type="transmembrane region" description="Helical" evidence="8">
    <location>
        <begin position="196"/>
        <end position="215"/>
    </location>
</feature>
<keyword evidence="5 8" id="KW-0812">Transmembrane</keyword>
<keyword evidence="11" id="KW-1185">Reference proteome</keyword>
<evidence type="ECO:0000256" key="2">
    <source>
        <dbReference type="ARBA" id="ARBA00022475"/>
    </source>
</evidence>
<feature type="transmembrane region" description="Helical" evidence="8">
    <location>
        <begin position="129"/>
        <end position="149"/>
    </location>
</feature>
<keyword evidence="4 10" id="KW-0808">Transferase</keyword>